<dbReference type="Proteomes" id="UP000270620">
    <property type="component" value="Unassembled WGS sequence"/>
</dbReference>
<protein>
    <recommendedName>
        <fullName evidence="3">Carboxypeptidase-like regulatory domain-containing protein</fullName>
    </recommendedName>
</protein>
<dbReference type="AlphaFoldDB" id="A0A428K2S4"/>
<comment type="caution">
    <text evidence="1">The sequence shown here is derived from an EMBL/GenBank/DDBJ whole genome shotgun (WGS) entry which is preliminary data.</text>
</comment>
<dbReference type="RefSeq" id="WP_125467488.1">
    <property type="nucleotide sequence ID" value="NZ_RWBG01000002.1"/>
</dbReference>
<organism evidence="1 2">
    <name type="scientific">Mangrovimonas spongiae</name>
    <dbReference type="NCBI Taxonomy" id="2494697"/>
    <lineage>
        <taxon>Bacteria</taxon>
        <taxon>Pseudomonadati</taxon>
        <taxon>Bacteroidota</taxon>
        <taxon>Flavobacteriia</taxon>
        <taxon>Flavobacteriales</taxon>
        <taxon>Flavobacteriaceae</taxon>
        <taxon>Mangrovimonas</taxon>
    </lineage>
</organism>
<dbReference type="SUPFAM" id="SSF49464">
    <property type="entry name" value="Carboxypeptidase regulatory domain-like"/>
    <property type="match status" value="1"/>
</dbReference>
<reference evidence="1 2" key="1">
    <citation type="submission" date="2018-12" db="EMBL/GenBank/DDBJ databases">
        <title>Mangrovimonas spongiae sp. nov., a novel member of the genus Mangrovimonas isolated from marine sponge.</title>
        <authorList>
            <person name="Zhuang L."/>
            <person name="Luo L."/>
        </authorList>
    </citation>
    <scope>NUCLEOTIDE SEQUENCE [LARGE SCALE GENOMIC DNA]</scope>
    <source>
        <strain evidence="1 2">HN-E26</strain>
    </source>
</reference>
<accession>A0A428K2S4</accession>
<name>A0A428K2S4_9FLAO</name>
<evidence type="ECO:0000313" key="2">
    <source>
        <dbReference type="Proteomes" id="UP000270620"/>
    </source>
</evidence>
<evidence type="ECO:0000313" key="1">
    <source>
        <dbReference type="EMBL" id="RSK40574.1"/>
    </source>
</evidence>
<evidence type="ECO:0008006" key="3">
    <source>
        <dbReference type="Google" id="ProtNLM"/>
    </source>
</evidence>
<sequence>MKKAFNLNIKSPCQENFEDFTTTPQGGFCNSCSQEVIDFTQMSPEEISAYFKNNNAKNICGRFKNKQLKTFSTPKKRHQLNFLSGISMACLALFSFGKTQAQETEIIKTKQPKIQTQGEEANIVVKGTVQESNLPLPGVNIILEGTTIGTSTDFDGNFEFPQKLQKGDILVFSYLGYESKKITITNKESAQSIELNIDMTTASCIIMGKVVKKSVYKSKRK</sequence>
<gene>
    <name evidence="1" type="ORF">EJA19_06235</name>
</gene>
<keyword evidence="2" id="KW-1185">Reference proteome</keyword>
<dbReference type="InterPro" id="IPR008969">
    <property type="entry name" value="CarboxyPept-like_regulatory"/>
</dbReference>
<dbReference type="OrthoDB" id="9768177at2"/>
<dbReference type="Gene3D" id="2.60.40.1120">
    <property type="entry name" value="Carboxypeptidase-like, regulatory domain"/>
    <property type="match status" value="1"/>
</dbReference>
<dbReference type="Pfam" id="PF13715">
    <property type="entry name" value="CarbopepD_reg_2"/>
    <property type="match status" value="1"/>
</dbReference>
<proteinExistence type="predicted"/>
<dbReference type="EMBL" id="RWBG01000002">
    <property type="protein sequence ID" value="RSK40574.1"/>
    <property type="molecule type" value="Genomic_DNA"/>
</dbReference>